<dbReference type="AlphaFoldDB" id="A0AA38HI47"/>
<dbReference type="FunFam" id="3.30.1360.40:FF:000002">
    <property type="entry name" value="DNA gyrase subunit A"/>
    <property type="match status" value="1"/>
</dbReference>
<dbReference type="InterPro" id="IPR006691">
    <property type="entry name" value="GyrA/parC_rep"/>
</dbReference>
<evidence type="ECO:0000259" key="9">
    <source>
        <dbReference type="PROSITE" id="PS52040"/>
    </source>
</evidence>
<comment type="similarity">
    <text evidence="2">Belongs to the type II topoisomerase GyrA/ParC subunit family.</text>
</comment>
<sequence>MSDEFITNAQNILNVDIKDEVEKDFLEYSMSVIVSRALPDLRDGLKPVQRRILYAMNDLKINSTGPHKKSARIVGEVIGKYHPHGDSSVYEAMVRMSQDFSYRYPLVDGHGNFGSIDGDGAAAMRYTEARLTKMSEYLLKDIDMDTVPFVDNYDATEREPKYLTGYFPNLLANGTTGIAVGMATSIPPHNLKELCDAIISFIRNQNITIEEIMTHIKGPDFPTGALMTAGKDMLNGYYKGRGFVTMRAKITVEENGKKNRIVITEIPYQINKLRTIEKIVELYKNKVITGISDIRDETNYEGIRIVLELNAQANPQLIINKLYKFTNLQSNFTINMLSLNKDVPEIMDVKTILKNYVRYQIEVLIKKTLFEKEKLEKRLHILRALYIAIENIDEIVKIIKTSKNTEEAMKRLNEKFEFDNEQSKAILDMRLQRLVNLEQEKIKLDIENIESRLNELVLILASDEKKDQILLEQYEFIKNKFGDERRTKIISGDIAIDDEELIQDRQIVLTLSKSGYVRRLDSEDFKTQKRGGKGVIVNSSLEDPISLVQIGKTKDDVLFFSDKGKVYRTKSYNIPSFNRTARGVPIINFIGISTDEKITTILSLKPNSEKYKYLFFVTRNGIVKRTELSEYKLINSQGKVAINLDEDDSLVSVIPTTGNDHILIGTVEGRISKMIETDARSMSRSSRGVIGIVLKNDDQVTNACSDYGTEQITTLSENGIIKKSEIKEYTIYKRGSAGVLGMKLNDKTGKFARLLPIRDTDSIFIISSFGRAIRFDIDGVKTQSRVSAGVKAFELEDNEVVSAAALF</sequence>
<feature type="coiled-coil region" evidence="8">
    <location>
        <begin position="395"/>
        <end position="422"/>
    </location>
</feature>
<evidence type="ECO:0000256" key="4">
    <source>
        <dbReference type="ARBA" id="ARBA00023029"/>
    </source>
</evidence>
<dbReference type="Gene3D" id="1.10.268.10">
    <property type="entry name" value="Topoisomerase, domain 3"/>
    <property type="match status" value="1"/>
</dbReference>
<accession>A0AA38HI47</accession>
<dbReference type="SUPFAM" id="SSF56719">
    <property type="entry name" value="Type II DNA topoisomerase"/>
    <property type="match status" value="1"/>
</dbReference>
<dbReference type="InterPro" id="IPR013758">
    <property type="entry name" value="Topo_IIA_A/C_ab"/>
</dbReference>
<name>A0AA38HI47_9CUCU</name>
<keyword evidence="4 7" id="KW-0799">Topoisomerase</keyword>
<dbReference type="GO" id="GO:0009330">
    <property type="term" value="C:DNA topoisomerase type II (double strand cut, ATP-hydrolyzing) complex"/>
    <property type="evidence" value="ECO:0007669"/>
    <property type="project" value="TreeGrafter"/>
</dbReference>
<dbReference type="PANTHER" id="PTHR43493:SF5">
    <property type="entry name" value="DNA GYRASE SUBUNIT A, CHLOROPLASTIC_MITOCHONDRIAL"/>
    <property type="match status" value="1"/>
</dbReference>
<evidence type="ECO:0000256" key="5">
    <source>
        <dbReference type="ARBA" id="ARBA00023125"/>
    </source>
</evidence>
<dbReference type="NCBIfam" id="NF004044">
    <property type="entry name" value="PRK05561.1"/>
    <property type="match status" value="1"/>
</dbReference>
<dbReference type="InterPro" id="IPR013757">
    <property type="entry name" value="Topo_IIA_A_a_sf"/>
</dbReference>
<organism evidence="10 11">
    <name type="scientific">Zophobas morio</name>
    <dbReference type="NCBI Taxonomy" id="2755281"/>
    <lineage>
        <taxon>Eukaryota</taxon>
        <taxon>Metazoa</taxon>
        <taxon>Ecdysozoa</taxon>
        <taxon>Arthropoda</taxon>
        <taxon>Hexapoda</taxon>
        <taxon>Insecta</taxon>
        <taxon>Pterygota</taxon>
        <taxon>Neoptera</taxon>
        <taxon>Endopterygota</taxon>
        <taxon>Coleoptera</taxon>
        <taxon>Polyphaga</taxon>
        <taxon>Cucujiformia</taxon>
        <taxon>Tenebrionidae</taxon>
        <taxon>Zophobas</taxon>
    </lineage>
</organism>
<comment type="catalytic activity">
    <reaction evidence="1 7">
        <text>ATP-dependent breakage, passage and rejoining of double-stranded DNA.</text>
        <dbReference type="EC" id="5.6.2.2"/>
    </reaction>
</comment>
<evidence type="ECO:0000256" key="2">
    <source>
        <dbReference type="ARBA" id="ARBA00008263"/>
    </source>
</evidence>
<dbReference type="GO" id="GO:0005524">
    <property type="term" value="F:ATP binding"/>
    <property type="evidence" value="ECO:0007669"/>
    <property type="project" value="InterPro"/>
</dbReference>
<dbReference type="GO" id="GO:0006265">
    <property type="term" value="P:DNA topological change"/>
    <property type="evidence" value="ECO:0007669"/>
    <property type="project" value="UniProtKB-UniRule"/>
</dbReference>
<feature type="domain" description="Topo IIA-type catalytic" evidence="9">
    <location>
        <begin position="38"/>
        <end position="501"/>
    </location>
</feature>
<dbReference type="Gene3D" id="3.30.1360.40">
    <property type="match status" value="1"/>
</dbReference>
<dbReference type="GO" id="GO:0005737">
    <property type="term" value="C:cytoplasm"/>
    <property type="evidence" value="ECO:0007669"/>
    <property type="project" value="TreeGrafter"/>
</dbReference>
<evidence type="ECO:0000256" key="3">
    <source>
        <dbReference type="ARBA" id="ARBA00012895"/>
    </source>
</evidence>
<protein>
    <recommendedName>
        <fullName evidence="3">DNA topoisomerase (ATP-hydrolyzing)</fullName>
        <ecNumber evidence="3">5.6.2.2</ecNumber>
    </recommendedName>
</protein>
<keyword evidence="11" id="KW-1185">Reference proteome</keyword>
<dbReference type="FunFam" id="1.10.268.10:FF:000001">
    <property type="entry name" value="DNA gyrase subunit A"/>
    <property type="match status" value="1"/>
</dbReference>
<evidence type="ECO:0000256" key="7">
    <source>
        <dbReference type="PROSITE-ProRule" id="PRU01384"/>
    </source>
</evidence>
<keyword evidence="5 7" id="KW-0238">DNA-binding</keyword>
<dbReference type="GO" id="GO:0003677">
    <property type="term" value="F:DNA binding"/>
    <property type="evidence" value="ECO:0007669"/>
    <property type="project" value="UniProtKB-UniRule"/>
</dbReference>
<dbReference type="InterPro" id="IPR050220">
    <property type="entry name" value="Type_II_DNA_Topoisomerases"/>
</dbReference>
<dbReference type="EC" id="5.6.2.2" evidence="3"/>
<evidence type="ECO:0000256" key="1">
    <source>
        <dbReference type="ARBA" id="ARBA00000185"/>
    </source>
</evidence>
<dbReference type="InterPro" id="IPR035516">
    <property type="entry name" value="Gyrase/topoIV_suA_C"/>
</dbReference>
<dbReference type="EMBL" id="JALNTZ010003105">
    <property type="protein sequence ID" value="KAJ3616671.1"/>
    <property type="molecule type" value="Genomic_DNA"/>
</dbReference>
<dbReference type="Pfam" id="PF03989">
    <property type="entry name" value="DNA_gyraseA_C"/>
    <property type="match status" value="6"/>
</dbReference>
<dbReference type="Pfam" id="PF00521">
    <property type="entry name" value="DNA_topoisoIV"/>
    <property type="match status" value="1"/>
</dbReference>
<feature type="active site" description="O-(5'-phospho-DNA)-tyrosine intermediate" evidence="7">
    <location>
        <position position="126"/>
    </location>
</feature>
<dbReference type="Gene3D" id="2.120.10.90">
    <property type="entry name" value="DNA gyrase/topoisomerase IV, subunit A, C-terminal"/>
    <property type="match status" value="1"/>
</dbReference>
<comment type="caution">
    <text evidence="10">The sequence shown here is derived from an EMBL/GenBank/DDBJ whole genome shotgun (WGS) entry which is preliminary data.</text>
</comment>
<proteinExistence type="inferred from homology"/>
<dbReference type="PANTHER" id="PTHR43493">
    <property type="entry name" value="DNA GYRASE/TOPOISOMERASE SUBUNIT A"/>
    <property type="match status" value="1"/>
</dbReference>
<dbReference type="SMART" id="SM00434">
    <property type="entry name" value="TOP4c"/>
    <property type="match status" value="1"/>
</dbReference>
<keyword evidence="6 7" id="KW-0413">Isomerase</keyword>
<dbReference type="NCBIfam" id="NF004043">
    <property type="entry name" value="PRK05560.1"/>
    <property type="match status" value="1"/>
</dbReference>
<evidence type="ECO:0000256" key="6">
    <source>
        <dbReference type="ARBA" id="ARBA00023235"/>
    </source>
</evidence>
<dbReference type="InterPro" id="IPR013760">
    <property type="entry name" value="Topo_IIA-like_dom_sf"/>
</dbReference>
<dbReference type="CDD" id="cd00187">
    <property type="entry name" value="TOP4c"/>
    <property type="match status" value="1"/>
</dbReference>
<reference evidence="10" key="1">
    <citation type="journal article" date="2023" name="G3 (Bethesda)">
        <title>Whole genome assemblies of Zophobas morio and Tenebrio molitor.</title>
        <authorList>
            <person name="Kaur S."/>
            <person name="Stinson S.A."/>
            <person name="diCenzo G.C."/>
        </authorList>
    </citation>
    <scope>NUCLEOTIDE SEQUENCE</scope>
    <source>
        <strain evidence="10">QUZm001</strain>
    </source>
</reference>
<dbReference type="Proteomes" id="UP001168821">
    <property type="component" value="Unassembled WGS sequence"/>
</dbReference>
<dbReference type="SUPFAM" id="SSF101904">
    <property type="entry name" value="GyrA/ParC C-terminal domain-like"/>
    <property type="match status" value="1"/>
</dbReference>
<evidence type="ECO:0000313" key="11">
    <source>
        <dbReference type="Proteomes" id="UP001168821"/>
    </source>
</evidence>
<evidence type="ECO:0000256" key="8">
    <source>
        <dbReference type="SAM" id="Coils"/>
    </source>
</evidence>
<gene>
    <name evidence="10" type="ORF">Zmor_011749</name>
</gene>
<dbReference type="PROSITE" id="PS52040">
    <property type="entry name" value="TOPO_IIA"/>
    <property type="match status" value="1"/>
</dbReference>
<dbReference type="InterPro" id="IPR002205">
    <property type="entry name" value="Topo_IIA_dom_A"/>
</dbReference>
<dbReference type="GO" id="GO:0003918">
    <property type="term" value="F:DNA topoisomerase type II (double strand cut, ATP-hydrolyzing) activity"/>
    <property type="evidence" value="ECO:0007669"/>
    <property type="project" value="UniProtKB-EC"/>
</dbReference>
<dbReference type="Gene3D" id="3.90.199.10">
    <property type="entry name" value="Topoisomerase II, domain 5"/>
    <property type="match status" value="1"/>
</dbReference>
<evidence type="ECO:0000313" key="10">
    <source>
        <dbReference type="EMBL" id="KAJ3616671.1"/>
    </source>
</evidence>
<dbReference type="NCBIfam" id="TIGR01063">
    <property type="entry name" value="gyrA"/>
    <property type="match status" value="1"/>
</dbReference>
<keyword evidence="8" id="KW-0175">Coiled coil</keyword>